<dbReference type="CTD" id="51374"/>
<dbReference type="InParanoid" id="A0A2J8VMY5"/>
<feature type="transmembrane region" description="Helical" evidence="3">
    <location>
        <begin position="317"/>
        <end position="338"/>
    </location>
</feature>
<dbReference type="PROSITE" id="PS01186">
    <property type="entry name" value="EGF_2"/>
    <property type="match status" value="1"/>
</dbReference>
<keyword evidence="6" id="KW-1185">Reference proteome</keyword>
<keyword evidence="3" id="KW-0812">Transmembrane</keyword>
<dbReference type="FunCoup" id="A0A2J8VMY5">
    <property type="interactions" value="550"/>
</dbReference>
<feature type="compositionally biased region" description="Low complexity" evidence="2">
    <location>
        <begin position="99"/>
        <end position="114"/>
    </location>
</feature>
<dbReference type="Proteomes" id="UP000001595">
    <property type="component" value="Chromosome 2A"/>
</dbReference>
<evidence type="ECO:0000313" key="5">
    <source>
        <dbReference type="Ensembl" id="ENSPPYP00000014026.2"/>
    </source>
</evidence>
<keyword evidence="3" id="KW-0472">Membrane</keyword>
<dbReference type="GeneID" id="100453273"/>
<dbReference type="RefSeq" id="XP_009235741.2">
    <property type="nucleotide sequence ID" value="XM_009237466.3"/>
</dbReference>
<dbReference type="InterPro" id="IPR042350">
    <property type="entry name" value="ATRAID"/>
</dbReference>
<evidence type="ECO:0000256" key="1">
    <source>
        <dbReference type="PROSITE-ProRule" id="PRU00076"/>
    </source>
</evidence>
<accession>H2P6P6</accession>
<dbReference type="STRING" id="9601.ENSPPYP00000014026"/>
<feature type="disulfide bond" evidence="1">
    <location>
        <begin position="302"/>
        <end position="311"/>
    </location>
</feature>
<feature type="compositionally biased region" description="Basic residues" evidence="2">
    <location>
        <begin position="40"/>
        <end position="53"/>
    </location>
</feature>
<organism evidence="5 6">
    <name type="scientific">Pongo abelii</name>
    <name type="common">Sumatran orangutan</name>
    <name type="synonym">Pongo pygmaeus abelii</name>
    <dbReference type="NCBI Taxonomy" id="9601"/>
    <lineage>
        <taxon>Eukaryota</taxon>
        <taxon>Metazoa</taxon>
        <taxon>Chordata</taxon>
        <taxon>Craniata</taxon>
        <taxon>Vertebrata</taxon>
        <taxon>Euteleostomi</taxon>
        <taxon>Mammalia</taxon>
        <taxon>Eutheria</taxon>
        <taxon>Euarchontoglires</taxon>
        <taxon>Primates</taxon>
        <taxon>Haplorrhini</taxon>
        <taxon>Catarrhini</taxon>
        <taxon>Hominidae</taxon>
        <taxon>Pongo</taxon>
    </lineage>
</organism>
<sequence length="348" mass="37187">MFTEGGWRGPSFCEDATSASGRGEHRAEGVCTRLREAARRRGRPSLKGKRKRGSASVPERGLGRTKTSAELHEQDKPPSSPRATGPGRLGHARGRGPDALRGGAAELGRASSGAPRERKMAPHGPDSLTTLVPWAAALLLALGVEGALALPEICTQCPGSVQNLSKVALYCKTTRELMLHARCCLNQKGTILGLDLQNCSLEDPGPNFHQAHTTVIIDLQANPLKGDLANTFRGFTQLQTLILPQDVNCPGGINAWNTVTSYIDNQICQGQKNLCNNTGDPEMCPENGSCVPDGPGLLQCVCADGFHGYKCMRQGSFSLLMFFGILGSTTLSVSILLWGTQRRKAKTS</sequence>
<dbReference type="OMA" id="KMAPHGP"/>
<feature type="region of interest" description="Disordered" evidence="2">
    <location>
        <begin position="1"/>
        <end position="125"/>
    </location>
</feature>
<evidence type="ECO:0000259" key="4">
    <source>
        <dbReference type="PROSITE" id="PS50026"/>
    </source>
</evidence>
<comment type="caution">
    <text evidence="1">Lacks conserved residue(s) required for the propagation of feature annotation.</text>
</comment>
<accession>A0A2J8VMY5</accession>
<dbReference type="AlphaFoldDB" id="A0A2J8VMY5"/>
<feature type="compositionally biased region" description="Basic and acidic residues" evidence="2">
    <location>
        <begin position="67"/>
        <end position="76"/>
    </location>
</feature>
<dbReference type="Ensembl" id="ENSPPYT00000014593.2">
    <property type="protein sequence ID" value="ENSPPYP00000014026.2"/>
    <property type="gene ID" value="ENSPPYG00000012558.2"/>
</dbReference>
<dbReference type="PROSITE" id="PS50026">
    <property type="entry name" value="EGF_3"/>
    <property type="match status" value="1"/>
</dbReference>
<evidence type="ECO:0000256" key="2">
    <source>
        <dbReference type="SAM" id="MobiDB-lite"/>
    </source>
</evidence>
<gene>
    <name evidence="5" type="primary">ATRAID</name>
</gene>
<dbReference type="PROSITE" id="PS00022">
    <property type="entry name" value="EGF_1"/>
    <property type="match status" value="1"/>
</dbReference>
<dbReference type="InterPro" id="IPR000742">
    <property type="entry name" value="EGF"/>
</dbReference>
<dbReference type="OrthoDB" id="9989713at2759"/>
<keyword evidence="3" id="KW-1133">Transmembrane helix</keyword>
<keyword evidence="1" id="KW-1015">Disulfide bond</keyword>
<evidence type="ECO:0000256" key="3">
    <source>
        <dbReference type="SAM" id="Phobius"/>
    </source>
</evidence>
<feature type="compositionally biased region" description="Basic and acidic residues" evidence="2">
    <location>
        <begin position="22"/>
        <end position="39"/>
    </location>
</feature>
<reference evidence="5" key="3">
    <citation type="submission" date="2025-09" db="UniProtKB">
        <authorList>
            <consortium name="Ensembl"/>
        </authorList>
    </citation>
    <scope>IDENTIFICATION</scope>
</reference>
<reference evidence="5 6" key="1">
    <citation type="submission" date="2008-02" db="EMBL/GenBank/DDBJ databases">
        <title>A 6x draft sequence assembly of the Pongo pygmaeus abelii genome.</title>
        <authorList>
            <person name="Wilson R.K."/>
            <person name="Mardis E."/>
        </authorList>
    </citation>
    <scope>NUCLEOTIDE SEQUENCE [LARGE SCALE GENOMIC DNA]</scope>
</reference>
<dbReference type="PANTHER" id="PTHR15926">
    <property type="entry name" value="ALL-TRANS RETINOIC ACID-INDUCED DIFFERENTIATION FACTOR"/>
    <property type="match status" value="1"/>
</dbReference>
<protein>
    <submittedName>
        <fullName evidence="5">All-trans retinoic acid induced differentiation factor</fullName>
    </submittedName>
</protein>
<dbReference type="GeneTree" id="ENSGT00390000017252"/>
<name>A0A2J8VMY5_PONAB</name>
<dbReference type="KEGG" id="pon:100453273"/>
<reference evidence="5" key="2">
    <citation type="submission" date="2025-08" db="UniProtKB">
        <authorList>
            <consortium name="Ensembl"/>
        </authorList>
    </citation>
    <scope>IDENTIFICATION</scope>
</reference>
<dbReference type="GO" id="GO:0045669">
    <property type="term" value="P:positive regulation of osteoblast differentiation"/>
    <property type="evidence" value="ECO:0007669"/>
    <property type="project" value="TreeGrafter"/>
</dbReference>
<proteinExistence type="predicted"/>
<evidence type="ECO:0000313" key="6">
    <source>
        <dbReference type="Proteomes" id="UP000001595"/>
    </source>
</evidence>
<dbReference type="PANTHER" id="PTHR15926:SF1">
    <property type="entry name" value="ALL-TRANS RETINOIC ACID-INDUCED DIFFERENTIATION FACTOR"/>
    <property type="match status" value="1"/>
</dbReference>
<feature type="domain" description="EGF-like" evidence="4">
    <location>
        <begin position="271"/>
        <end position="312"/>
    </location>
</feature>
<keyword evidence="1" id="KW-0245">EGF-like domain</keyword>